<feature type="compositionally biased region" description="Basic and acidic residues" evidence="1">
    <location>
        <begin position="15"/>
        <end position="25"/>
    </location>
</feature>
<dbReference type="Proteomes" id="UP000000552">
    <property type="component" value="Chromosome"/>
</dbReference>
<dbReference type="KEGG" id="mlo:mlr4467"/>
<dbReference type="AlphaFoldDB" id="Q98E03"/>
<evidence type="ECO:0000256" key="1">
    <source>
        <dbReference type="SAM" id="MobiDB-lite"/>
    </source>
</evidence>
<protein>
    <submittedName>
        <fullName evidence="2">Mlr4467 protein</fullName>
    </submittedName>
</protein>
<organism evidence="2 3">
    <name type="scientific">Mesorhizobium japonicum (strain LMG 29417 / CECT 9101 / MAFF 303099)</name>
    <name type="common">Mesorhizobium loti (strain MAFF 303099)</name>
    <dbReference type="NCBI Taxonomy" id="266835"/>
    <lineage>
        <taxon>Bacteria</taxon>
        <taxon>Pseudomonadati</taxon>
        <taxon>Pseudomonadota</taxon>
        <taxon>Alphaproteobacteria</taxon>
        <taxon>Hyphomicrobiales</taxon>
        <taxon>Phyllobacteriaceae</taxon>
        <taxon>Mesorhizobium</taxon>
    </lineage>
</organism>
<dbReference type="EMBL" id="BA000012">
    <property type="protein sequence ID" value="BAB51117.1"/>
    <property type="molecule type" value="Genomic_DNA"/>
</dbReference>
<feature type="region of interest" description="Disordered" evidence="1">
    <location>
        <begin position="15"/>
        <end position="48"/>
    </location>
</feature>
<evidence type="ECO:0000313" key="2">
    <source>
        <dbReference type="EMBL" id="BAB51117.1"/>
    </source>
</evidence>
<dbReference type="HOGENOM" id="CLU_1894525_0_0_5"/>
<evidence type="ECO:0000313" key="3">
    <source>
        <dbReference type="Proteomes" id="UP000000552"/>
    </source>
</evidence>
<dbReference type="InterPro" id="IPR009780">
    <property type="entry name" value="DUF1344"/>
</dbReference>
<name>Q98E03_RHILO</name>
<proteinExistence type="predicted"/>
<dbReference type="eggNOG" id="ENOG502ZF9Y">
    <property type="taxonomic scope" value="Bacteria"/>
</dbReference>
<gene>
    <name evidence="2" type="ordered locus">mlr4467</name>
</gene>
<accession>Q98E03</accession>
<sequence length="134" mass="14125">MWFSGKARSAFPWELRRNEEADPAAKRPGYRSRSRPIASGFTTKSNGKKTMKKSAIAAAMILAVISSTGAFAEAATGTIASIDKKGDSITLSDGKTFVLPEGIEAETLKVGEKVVVTYSTKAGKLAASSIKPAK</sequence>
<reference evidence="2 3" key="1">
    <citation type="journal article" date="2000" name="DNA Res.">
        <title>Complete genome structure of the nitrogen-fixing symbiotic bacterium Mesorhizobium loti.</title>
        <authorList>
            <person name="Kaneko T."/>
            <person name="Nakamura Y."/>
            <person name="Sato S."/>
            <person name="Asamizu E."/>
            <person name="Kato T."/>
            <person name="Sasamoto S."/>
            <person name="Watanabe A."/>
            <person name="Idesawa K."/>
            <person name="Ishikawa A."/>
            <person name="Kawashima K."/>
            <person name="Kimura T."/>
            <person name="Kishida Y."/>
            <person name="Kiyokawa C."/>
            <person name="Kohara M."/>
            <person name="Matsumoto M."/>
            <person name="Matsuno A."/>
            <person name="Mochizuki Y."/>
            <person name="Nakayama S."/>
            <person name="Nakazaki N."/>
            <person name="Shimpo S."/>
            <person name="Sugimoto M."/>
            <person name="Takeuchi C."/>
            <person name="Yamada M."/>
            <person name="Tabata S."/>
        </authorList>
    </citation>
    <scope>NUCLEOTIDE SEQUENCE [LARGE SCALE GENOMIC DNA]</scope>
    <source>
        <strain evidence="3">LMG 29417 / CECT 9101 / MAFF 303099</strain>
    </source>
</reference>
<dbReference type="Pfam" id="PF07076">
    <property type="entry name" value="DUF1344"/>
    <property type="match status" value="1"/>
</dbReference>